<keyword evidence="2" id="KW-1185">Reference proteome</keyword>
<dbReference type="Proteomes" id="UP001165565">
    <property type="component" value="Unassembled WGS sequence"/>
</dbReference>
<name>A0AA41Z7D4_9SPHN</name>
<gene>
    <name evidence="1" type="ORF">NEE01_05775</name>
</gene>
<reference evidence="1" key="1">
    <citation type="submission" date="2022-06" db="EMBL/GenBank/DDBJ databases">
        <title>Sphingomonas sp. nov. isolated from rhizosphere soil of tomato.</title>
        <authorList>
            <person name="Dong H."/>
            <person name="Gao R."/>
        </authorList>
    </citation>
    <scope>NUCLEOTIDE SEQUENCE</scope>
    <source>
        <strain evidence="1">MMSM24</strain>
    </source>
</reference>
<proteinExistence type="predicted"/>
<dbReference type="AlphaFoldDB" id="A0AA41Z7D4"/>
<accession>A0AA41Z7D4</accession>
<dbReference type="EMBL" id="JANFAV010000002">
    <property type="protein sequence ID" value="MCW6534293.1"/>
    <property type="molecule type" value="Genomic_DNA"/>
</dbReference>
<organism evidence="1 2">
    <name type="scientific">Sphingomonas lycopersici</name>
    <dbReference type="NCBI Taxonomy" id="2951807"/>
    <lineage>
        <taxon>Bacteria</taxon>
        <taxon>Pseudomonadati</taxon>
        <taxon>Pseudomonadota</taxon>
        <taxon>Alphaproteobacteria</taxon>
        <taxon>Sphingomonadales</taxon>
        <taxon>Sphingomonadaceae</taxon>
        <taxon>Sphingomonas</taxon>
    </lineage>
</organism>
<comment type="caution">
    <text evidence="1">The sequence shown here is derived from an EMBL/GenBank/DDBJ whole genome shotgun (WGS) entry which is preliminary data.</text>
</comment>
<evidence type="ECO:0000313" key="1">
    <source>
        <dbReference type="EMBL" id="MCW6534293.1"/>
    </source>
</evidence>
<evidence type="ECO:0000313" key="2">
    <source>
        <dbReference type="Proteomes" id="UP001165565"/>
    </source>
</evidence>
<dbReference type="RefSeq" id="WP_265268218.1">
    <property type="nucleotide sequence ID" value="NZ_JANFAV010000002.1"/>
</dbReference>
<sequence>MTIYQETIQILERDSRIKSLFQKISPGDRSILELMLDREESAGLTTEGSPNDQLWSCLADYHWMAVLDAIPALPTDTRRYSLTEAGRRAIPVVLARLR</sequence>
<protein>
    <submittedName>
        <fullName evidence="1">Uncharacterized protein</fullName>
    </submittedName>
</protein>